<reference evidence="1" key="1">
    <citation type="submission" date="2019-11" db="EMBL/GenBank/DDBJ databases">
        <title>Nori genome reveals adaptations in red seaweeds to the harsh intertidal environment.</title>
        <authorList>
            <person name="Wang D."/>
            <person name="Mao Y."/>
        </authorList>
    </citation>
    <scope>NUCLEOTIDE SEQUENCE</scope>
    <source>
        <tissue evidence="1">Gametophyte</tissue>
    </source>
</reference>
<keyword evidence="2" id="KW-1185">Reference proteome</keyword>
<protein>
    <submittedName>
        <fullName evidence="1">Uncharacterized protein</fullName>
    </submittedName>
</protein>
<dbReference type="EMBL" id="CM020619">
    <property type="protein sequence ID" value="KAK1866731.1"/>
    <property type="molecule type" value="Genomic_DNA"/>
</dbReference>
<gene>
    <name evidence="1" type="ORF">I4F81_009246</name>
</gene>
<comment type="caution">
    <text evidence="1">The sequence shown here is derived from an EMBL/GenBank/DDBJ whole genome shotgun (WGS) entry which is preliminary data.</text>
</comment>
<evidence type="ECO:0000313" key="1">
    <source>
        <dbReference type="EMBL" id="KAK1866731.1"/>
    </source>
</evidence>
<name>A0ACC3C8X3_PYRYE</name>
<evidence type="ECO:0000313" key="2">
    <source>
        <dbReference type="Proteomes" id="UP000798662"/>
    </source>
</evidence>
<proteinExistence type="predicted"/>
<dbReference type="Proteomes" id="UP000798662">
    <property type="component" value="Chromosome 2"/>
</dbReference>
<organism evidence="1 2">
    <name type="scientific">Pyropia yezoensis</name>
    <name type="common">Susabi-nori</name>
    <name type="synonym">Porphyra yezoensis</name>
    <dbReference type="NCBI Taxonomy" id="2788"/>
    <lineage>
        <taxon>Eukaryota</taxon>
        <taxon>Rhodophyta</taxon>
        <taxon>Bangiophyceae</taxon>
        <taxon>Bangiales</taxon>
        <taxon>Bangiaceae</taxon>
        <taxon>Pyropia</taxon>
    </lineage>
</organism>
<accession>A0ACC3C8X3</accession>
<sequence>MVLHAHRIKNEVVQNVAELLDGKDDLVLLVAASGARRGEVECVTIFLVVRGAIVRKVQKLAFLFVISFVHLPTTEV</sequence>